<evidence type="ECO:0000259" key="5">
    <source>
        <dbReference type="PROSITE" id="PS50109"/>
    </source>
</evidence>
<organism evidence="6 7">
    <name type="scientific">Luteimonas fraxinea</name>
    <dbReference type="NCBI Taxonomy" id="2901869"/>
    <lineage>
        <taxon>Bacteria</taxon>
        <taxon>Pseudomonadati</taxon>
        <taxon>Pseudomonadota</taxon>
        <taxon>Gammaproteobacteria</taxon>
        <taxon>Lysobacterales</taxon>
        <taxon>Lysobacteraceae</taxon>
        <taxon>Luteimonas</taxon>
    </lineage>
</organism>
<keyword evidence="4" id="KW-1133">Transmembrane helix</keyword>
<feature type="domain" description="Histidine kinase" evidence="5">
    <location>
        <begin position="242"/>
        <end position="457"/>
    </location>
</feature>
<keyword evidence="4" id="KW-0812">Transmembrane</keyword>
<dbReference type="InterPro" id="IPR036890">
    <property type="entry name" value="HATPase_C_sf"/>
</dbReference>
<reference evidence="6" key="1">
    <citation type="submission" date="2021-12" db="EMBL/GenBank/DDBJ databases">
        <authorList>
            <person name="Ulrich A."/>
        </authorList>
    </citation>
    <scope>NUCLEOTIDE SEQUENCE</scope>
    <source>
        <strain evidence="6">A1P009</strain>
    </source>
</reference>
<evidence type="ECO:0000313" key="7">
    <source>
        <dbReference type="Proteomes" id="UP001430360"/>
    </source>
</evidence>
<name>A0ABS8UI83_9GAMM</name>
<feature type="transmembrane region" description="Helical" evidence="4">
    <location>
        <begin position="38"/>
        <end position="57"/>
    </location>
</feature>
<dbReference type="GO" id="GO:0005524">
    <property type="term" value="F:ATP binding"/>
    <property type="evidence" value="ECO:0007669"/>
    <property type="project" value="UniProtKB-KW"/>
</dbReference>
<evidence type="ECO:0000256" key="1">
    <source>
        <dbReference type="ARBA" id="ARBA00000085"/>
    </source>
</evidence>
<keyword evidence="7" id="KW-1185">Reference proteome</keyword>
<dbReference type="PROSITE" id="PS50109">
    <property type="entry name" value="HIS_KIN"/>
    <property type="match status" value="1"/>
</dbReference>
<keyword evidence="4" id="KW-0472">Membrane</keyword>
<dbReference type="Pfam" id="PF02518">
    <property type="entry name" value="HATPase_c"/>
    <property type="match status" value="1"/>
</dbReference>
<dbReference type="SUPFAM" id="SSF55874">
    <property type="entry name" value="ATPase domain of HSP90 chaperone/DNA topoisomerase II/histidine kinase"/>
    <property type="match status" value="1"/>
</dbReference>
<feature type="coiled-coil region" evidence="3">
    <location>
        <begin position="196"/>
        <end position="233"/>
    </location>
</feature>
<dbReference type="Gene3D" id="1.10.287.130">
    <property type="match status" value="1"/>
</dbReference>
<evidence type="ECO:0000256" key="3">
    <source>
        <dbReference type="SAM" id="Coils"/>
    </source>
</evidence>
<protein>
    <recommendedName>
        <fullName evidence="2">histidine kinase</fullName>
        <ecNumber evidence="2">2.7.13.3</ecNumber>
    </recommendedName>
</protein>
<reference evidence="6" key="2">
    <citation type="journal article" date="2022" name="Syst. Appl. Microbiol.">
        <title>Physiological and genomic characterisation of Luteimonas fraxinea sp. nov., a bacterial species associated with trees tolerant to ash dieback.</title>
        <authorList>
            <person name="Ulrich K."/>
            <person name="Becker R."/>
            <person name="Behrendt U."/>
            <person name="Kube M."/>
            <person name="Schneck V."/>
            <person name="Ulrich A."/>
        </authorList>
    </citation>
    <scope>NUCLEOTIDE SEQUENCE</scope>
    <source>
        <strain evidence="6">A1P009</strain>
    </source>
</reference>
<gene>
    <name evidence="6" type="ORF">LTT95_16155</name>
</gene>
<dbReference type="InterPro" id="IPR004358">
    <property type="entry name" value="Sig_transdc_His_kin-like_C"/>
</dbReference>
<keyword evidence="6" id="KW-0067">ATP-binding</keyword>
<dbReference type="SMART" id="SM00387">
    <property type="entry name" value="HATPase_c"/>
    <property type="match status" value="1"/>
</dbReference>
<comment type="caution">
    <text evidence="6">The sequence shown here is derived from an EMBL/GenBank/DDBJ whole genome shotgun (WGS) entry which is preliminary data.</text>
</comment>
<dbReference type="PANTHER" id="PTHR43065:SF42">
    <property type="entry name" value="TWO-COMPONENT SENSOR PPRA"/>
    <property type="match status" value="1"/>
</dbReference>
<evidence type="ECO:0000256" key="2">
    <source>
        <dbReference type="ARBA" id="ARBA00012438"/>
    </source>
</evidence>
<dbReference type="Proteomes" id="UP001430360">
    <property type="component" value="Unassembled WGS sequence"/>
</dbReference>
<evidence type="ECO:0000256" key="4">
    <source>
        <dbReference type="SAM" id="Phobius"/>
    </source>
</evidence>
<evidence type="ECO:0000313" key="6">
    <source>
        <dbReference type="EMBL" id="MCD9098471.1"/>
    </source>
</evidence>
<comment type="catalytic activity">
    <reaction evidence="1">
        <text>ATP + protein L-histidine = ADP + protein N-phospho-L-histidine.</text>
        <dbReference type="EC" id="2.7.13.3"/>
    </reaction>
</comment>
<feature type="transmembrane region" description="Helical" evidence="4">
    <location>
        <begin position="174"/>
        <end position="192"/>
    </location>
</feature>
<feature type="transmembrane region" description="Helical" evidence="4">
    <location>
        <begin position="99"/>
        <end position="121"/>
    </location>
</feature>
<accession>A0ABS8UI83</accession>
<dbReference type="RefSeq" id="WP_232137776.1">
    <property type="nucleotide sequence ID" value="NZ_CP089507.1"/>
</dbReference>
<dbReference type="Gene3D" id="3.30.565.10">
    <property type="entry name" value="Histidine kinase-like ATPase, C-terminal domain"/>
    <property type="match status" value="1"/>
</dbReference>
<keyword evidence="6" id="KW-0547">Nucleotide-binding</keyword>
<dbReference type="EMBL" id="JAJQKU010000006">
    <property type="protein sequence ID" value="MCD9098471.1"/>
    <property type="molecule type" value="Genomic_DNA"/>
</dbReference>
<proteinExistence type="predicted"/>
<dbReference type="InterPro" id="IPR005467">
    <property type="entry name" value="His_kinase_dom"/>
</dbReference>
<dbReference type="InterPro" id="IPR003594">
    <property type="entry name" value="HATPase_dom"/>
</dbReference>
<sequence length="469" mass="50574">MSSSPPVPPFRRIVSGFGDLARWLQRVPLAEPMDRRNAATLQVLFLFLGITIPLNWWRHAAAGMVSQQLQTFMAADVVAALLCFPCIWLIRRGWLRGGIALFVCAQLTAACIGYVTTAVMFDQSLQILSLVIAGLILGRKALWTVFLMLLAVATIGVLVHVLPETRTAQAMTRAAVILPSFVMSYLVVTLVLDRIIAALREALAESKARGVRLENEMRERERAQAQLIEAQKLEATGRLASGVAHDFDNILSLMSAFASERHRVDPSASAHARADALADALDGVEQAAERGMALTRKLLTFARPLPAKLETVELGAAIDALTPMLRQTFGPDVRVHVRRSEVPLLARIDRHQFDLMLLNIASNARDAMPDGGRFDVGAAVTGDDALEIVLRDDGTGMPEAVRQRIFEPFFSTKPTGSGTGLGLAVAHSLVSSAGGTIAADSAPGAGTTFRIRLPRVAADAGVHRIDVST</sequence>
<dbReference type="PRINTS" id="PR00344">
    <property type="entry name" value="BCTRLSENSOR"/>
</dbReference>
<dbReference type="EC" id="2.7.13.3" evidence="2"/>
<dbReference type="PANTHER" id="PTHR43065">
    <property type="entry name" value="SENSOR HISTIDINE KINASE"/>
    <property type="match status" value="1"/>
</dbReference>
<keyword evidence="3" id="KW-0175">Coiled coil</keyword>
<feature type="transmembrane region" description="Helical" evidence="4">
    <location>
        <begin position="141"/>
        <end position="162"/>
    </location>
</feature>